<keyword evidence="2" id="KW-1185">Reference proteome</keyword>
<gene>
    <name evidence="1" type="ORF">DOTSEDRAFT_34437</name>
</gene>
<reference evidence="1 2" key="2">
    <citation type="journal article" date="2012" name="PLoS Pathog.">
        <title>Diverse lifestyles and strategies of plant pathogenesis encoded in the genomes of eighteen Dothideomycetes fungi.</title>
        <authorList>
            <person name="Ohm R.A."/>
            <person name="Feau N."/>
            <person name="Henrissat B."/>
            <person name="Schoch C.L."/>
            <person name="Horwitz B.A."/>
            <person name="Barry K.W."/>
            <person name="Condon B.J."/>
            <person name="Copeland A.C."/>
            <person name="Dhillon B."/>
            <person name="Glaser F."/>
            <person name="Hesse C.N."/>
            <person name="Kosti I."/>
            <person name="LaButti K."/>
            <person name="Lindquist E.A."/>
            <person name="Lucas S."/>
            <person name="Salamov A.A."/>
            <person name="Bradshaw R.E."/>
            <person name="Ciuffetti L."/>
            <person name="Hamelin R.C."/>
            <person name="Kema G.H.J."/>
            <person name="Lawrence C."/>
            <person name="Scott J.A."/>
            <person name="Spatafora J.W."/>
            <person name="Turgeon B.G."/>
            <person name="de Wit P.J.G.M."/>
            <person name="Zhong S."/>
            <person name="Goodwin S.B."/>
            <person name="Grigoriev I.V."/>
        </authorList>
    </citation>
    <scope>NUCLEOTIDE SEQUENCE [LARGE SCALE GENOMIC DNA]</scope>
    <source>
        <strain evidence="2">NZE10 / CBS 128990</strain>
    </source>
</reference>
<proteinExistence type="predicted"/>
<dbReference type="Proteomes" id="UP000016933">
    <property type="component" value="Unassembled WGS sequence"/>
</dbReference>
<dbReference type="OrthoDB" id="5423490at2759"/>
<protein>
    <submittedName>
        <fullName evidence="1">Uncharacterized protein</fullName>
    </submittedName>
</protein>
<name>N1PKJ8_DOTSN</name>
<organism evidence="1 2">
    <name type="scientific">Dothistroma septosporum (strain NZE10 / CBS 128990)</name>
    <name type="common">Red band needle blight fungus</name>
    <name type="synonym">Mycosphaerella pini</name>
    <dbReference type="NCBI Taxonomy" id="675120"/>
    <lineage>
        <taxon>Eukaryota</taxon>
        <taxon>Fungi</taxon>
        <taxon>Dikarya</taxon>
        <taxon>Ascomycota</taxon>
        <taxon>Pezizomycotina</taxon>
        <taxon>Dothideomycetes</taxon>
        <taxon>Dothideomycetidae</taxon>
        <taxon>Mycosphaerellales</taxon>
        <taxon>Mycosphaerellaceae</taxon>
        <taxon>Dothistroma</taxon>
    </lineage>
</organism>
<dbReference type="AlphaFoldDB" id="N1PKJ8"/>
<evidence type="ECO:0000313" key="2">
    <source>
        <dbReference type="Proteomes" id="UP000016933"/>
    </source>
</evidence>
<dbReference type="HOGENOM" id="CLU_2061424_0_0_1"/>
<evidence type="ECO:0000313" key="1">
    <source>
        <dbReference type="EMBL" id="EME43871.1"/>
    </source>
</evidence>
<dbReference type="EMBL" id="KB446539">
    <property type="protein sequence ID" value="EME43871.1"/>
    <property type="molecule type" value="Genomic_DNA"/>
</dbReference>
<dbReference type="STRING" id="675120.N1PKJ8"/>
<reference evidence="2" key="1">
    <citation type="journal article" date="2012" name="PLoS Genet.">
        <title>The genomes of the fungal plant pathogens Cladosporium fulvum and Dothistroma septosporum reveal adaptation to different hosts and lifestyles but also signatures of common ancestry.</title>
        <authorList>
            <person name="de Wit P.J.G.M."/>
            <person name="van der Burgt A."/>
            <person name="Oekmen B."/>
            <person name="Stergiopoulos I."/>
            <person name="Abd-Elsalam K.A."/>
            <person name="Aerts A.L."/>
            <person name="Bahkali A.H."/>
            <person name="Beenen H.G."/>
            <person name="Chettri P."/>
            <person name="Cox M.P."/>
            <person name="Datema E."/>
            <person name="de Vries R.P."/>
            <person name="Dhillon B."/>
            <person name="Ganley A.R."/>
            <person name="Griffiths S.A."/>
            <person name="Guo Y."/>
            <person name="Hamelin R.C."/>
            <person name="Henrissat B."/>
            <person name="Kabir M.S."/>
            <person name="Jashni M.K."/>
            <person name="Kema G."/>
            <person name="Klaubauf S."/>
            <person name="Lapidus A."/>
            <person name="Levasseur A."/>
            <person name="Lindquist E."/>
            <person name="Mehrabi R."/>
            <person name="Ohm R.A."/>
            <person name="Owen T.J."/>
            <person name="Salamov A."/>
            <person name="Schwelm A."/>
            <person name="Schijlen E."/>
            <person name="Sun H."/>
            <person name="van den Burg H.A."/>
            <person name="van Ham R.C.H.J."/>
            <person name="Zhang S."/>
            <person name="Goodwin S.B."/>
            <person name="Grigoriev I.V."/>
            <person name="Collemare J."/>
            <person name="Bradshaw R.E."/>
        </authorList>
    </citation>
    <scope>NUCLEOTIDE SEQUENCE [LARGE SCALE GENOMIC DNA]</scope>
    <source>
        <strain evidence="2">NZE10 / CBS 128990</strain>
    </source>
</reference>
<sequence length="119" mass="13625">MADNPGESQAETKRKILNWLEVMYKLAIGEIHVHTKLRDVELTREDGGHIHPLRELFDGATVPTHNITIHTLLTTDHAYVNVRYDRRALFSCMHAIQDSYARGHCHRPAHEDGPPKHFG</sequence>
<accession>N1PKJ8</accession>